<feature type="region of interest" description="Disordered" evidence="1">
    <location>
        <begin position="20"/>
        <end position="116"/>
    </location>
</feature>
<evidence type="ECO:0000313" key="3">
    <source>
        <dbReference type="Proteomes" id="UP001215598"/>
    </source>
</evidence>
<protein>
    <submittedName>
        <fullName evidence="2">Uncharacterized protein</fullName>
    </submittedName>
</protein>
<proteinExistence type="predicted"/>
<evidence type="ECO:0000256" key="1">
    <source>
        <dbReference type="SAM" id="MobiDB-lite"/>
    </source>
</evidence>
<gene>
    <name evidence="2" type="ORF">B0H16DRAFT_1465656</name>
</gene>
<feature type="compositionally biased region" description="Low complexity" evidence="1">
    <location>
        <begin position="87"/>
        <end position="107"/>
    </location>
</feature>
<keyword evidence="3" id="KW-1185">Reference proteome</keyword>
<dbReference type="Proteomes" id="UP001215598">
    <property type="component" value="Unassembled WGS sequence"/>
</dbReference>
<dbReference type="AlphaFoldDB" id="A0AAD7MZE8"/>
<reference evidence="2" key="1">
    <citation type="submission" date="2023-03" db="EMBL/GenBank/DDBJ databases">
        <title>Massive genome expansion in bonnet fungi (Mycena s.s.) driven by repeated elements and novel gene families across ecological guilds.</title>
        <authorList>
            <consortium name="Lawrence Berkeley National Laboratory"/>
            <person name="Harder C.B."/>
            <person name="Miyauchi S."/>
            <person name="Viragh M."/>
            <person name="Kuo A."/>
            <person name="Thoen E."/>
            <person name="Andreopoulos B."/>
            <person name="Lu D."/>
            <person name="Skrede I."/>
            <person name="Drula E."/>
            <person name="Henrissat B."/>
            <person name="Morin E."/>
            <person name="Kohler A."/>
            <person name="Barry K."/>
            <person name="LaButti K."/>
            <person name="Morin E."/>
            <person name="Salamov A."/>
            <person name="Lipzen A."/>
            <person name="Mereny Z."/>
            <person name="Hegedus B."/>
            <person name="Baldrian P."/>
            <person name="Stursova M."/>
            <person name="Weitz H."/>
            <person name="Taylor A."/>
            <person name="Grigoriev I.V."/>
            <person name="Nagy L.G."/>
            <person name="Martin F."/>
            <person name="Kauserud H."/>
        </authorList>
    </citation>
    <scope>NUCLEOTIDE SEQUENCE</scope>
    <source>
        <strain evidence="2">CBHHK182m</strain>
    </source>
</reference>
<organism evidence="2 3">
    <name type="scientific">Mycena metata</name>
    <dbReference type="NCBI Taxonomy" id="1033252"/>
    <lineage>
        <taxon>Eukaryota</taxon>
        <taxon>Fungi</taxon>
        <taxon>Dikarya</taxon>
        <taxon>Basidiomycota</taxon>
        <taxon>Agaricomycotina</taxon>
        <taxon>Agaricomycetes</taxon>
        <taxon>Agaricomycetidae</taxon>
        <taxon>Agaricales</taxon>
        <taxon>Marasmiineae</taxon>
        <taxon>Mycenaceae</taxon>
        <taxon>Mycena</taxon>
    </lineage>
</organism>
<comment type="caution">
    <text evidence="2">The sequence shown here is derived from an EMBL/GenBank/DDBJ whole genome shotgun (WGS) entry which is preliminary data.</text>
</comment>
<dbReference type="EMBL" id="JARKIB010000110">
    <property type="protein sequence ID" value="KAJ7738810.1"/>
    <property type="molecule type" value="Genomic_DNA"/>
</dbReference>
<feature type="compositionally biased region" description="Basic and acidic residues" evidence="1">
    <location>
        <begin position="30"/>
        <end position="45"/>
    </location>
</feature>
<sequence length="238" mass="27185">MADLPEDANEDMEAYETELRASFGRKLRRREASKAYNDRNRESRNLKKRERMAALRASRANEPPQVAEDRRAAAREAARVYREDRSVSPIPISSSSSRAPSPVSGSASPPPYARQPMLPRPVYAVRVDREGEIYTNFRHAWARHRLLERQGETPVLVVATSVVHALDWIENAPLAAEREVIFREIIEEAIEVYRQDEPDNSLDNSRSGEEDPVPMVTMAELVAELDSREARAHWRRLS</sequence>
<accession>A0AAD7MZE8</accession>
<feature type="compositionally biased region" description="Basic and acidic residues" evidence="1">
    <location>
        <begin position="67"/>
        <end position="86"/>
    </location>
</feature>
<evidence type="ECO:0000313" key="2">
    <source>
        <dbReference type="EMBL" id="KAJ7738810.1"/>
    </source>
</evidence>
<name>A0AAD7MZE8_9AGAR</name>